<organism evidence="14 15">
    <name type="scientific">Paenibacillus thalictri</name>
    <dbReference type="NCBI Taxonomy" id="2527873"/>
    <lineage>
        <taxon>Bacteria</taxon>
        <taxon>Bacillati</taxon>
        <taxon>Bacillota</taxon>
        <taxon>Bacilli</taxon>
        <taxon>Bacillales</taxon>
        <taxon>Paenibacillaceae</taxon>
        <taxon>Paenibacillus</taxon>
    </lineage>
</organism>
<dbReference type="FunFam" id="3.20.20.140:FF:000004">
    <property type="entry name" value="N-acetylglucosamine-6-phosphate deacetylase"/>
    <property type="match status" value="1"/>
</dbReference>
<evidence type="ECO:0000256" key="4">
    <source>
        <dbReference type="ARBA" id="ARBA00022723"/>
    </source>
</evidence>
<reference evidence="14 15" key="1">
    <citation type="submission" date="2019-02" db="EMBL/GenBank/DDBJ databases">
        <title>Paenibacillus sp. nov., isolated from surface-sterilized tissue of Thalictrum simplex L.</title>
        <authorList>
            <person name="Tuo L."/>
        </authorList>
    </citation>
    <scope>NUCLEOTIDE SEQUENCE [LARGE SCALE GENOMIC DNA]</scope>
    <source>
        <strain evidence="14 15">N2SHLJ1</strain>
    </source>
</reference>
<protein>
    <recommendedName>
        <fullName evidence="3">N-acetylglucosamine-6-phosphate deacetylase</fullName>
        <ecNumber evidence="2">3.5.1.25</ecNumber>
    </recommendedName>
</protein>
<feature type="binding site" evidence="12">
    <location>
        <position position="207"/>
    </location>
    <ligand>
        <name>Zn(2+)</name>
        <dbReference type="ChEBI" id="CHEBI:29105"/>
    </ligand>
</feature>
<comment type="similarity">
    <text evidence="1 9">Belongs to the metallo-dependent hydrolases superfamily. NagA family.</text>
</comment>
<keyword evidence="15" id="KW-1185">Reference proteome</keyword>
<feature type="binding site" evidence="11">
    <location>
        <begin position="320"/>
        <end position="322"/>
    </location>
    <ligand>
        <name>substrate</name>
    </ligand>
</feature>
<name>A0A4Q9DX09_9BACL</name>
<evidence type="ECO:0000256" key="7">
    <source>
        <dbReference type="ARBA" id="ARBA00047647"/>
    </source>
</evidence>
<dbReference type="NCBIfam" id="TIGR00221">
    <property type="entry name" value="nagA"/>
    <property type="match status" value="1"/>
</dbReference>
<feature type="binding site" evidence="12">
    <location>
        <position position="141"/>
    </location>
    <ligand>
        <name>Zn(2+)</name>
        <dbReference type="ChEBI" id="CHEBI:29105"/>
    </ligand>
</feature>
<comment type="cofactor">
    <cofactor evidence="12">
        <name>a divalent metal cation</name>
        <dbReference type="ChEBI" id="CHEBI:60240"/>
    </cofactor>
    <text evidence="12">Binds 1 divalent metal cation per subunit.</text>
</comment>
<evidence type="ECO:0000256" key="3">
    <source>
        <dbReference type="ARBA" id="ARBA00018029"/>
    </source>
</evidence>
<evidence type="ECO:0000256" key="10">
    <source>
        <dbReference type="PIRSR" id="PIRSR038994-1"/>
    </source>
</evidence>
<evidence type="ECO:0000256" key="8">
    <source>
        <dbReference type="ARBA" id="ARBA00060590"/>
    </source>
</evidence>
<evidence type="ECO:0000256" key="2">
    <source>
        <dbReference type="ARBA" id="ARBA00011899"/>
    </source>
</evidence>
<evidence type="ECO:0000259" key="13">
    <source>
        <dbReference type="Pfam" id="PF01979"/>
    </source>
</evidence>
<dbReference type="GO" id="GO:0046872">
    <property type="term" value="F:metal ion binding"/>
    <property type="evidence" value="ECO:0007669"/>
    <property type="project" value="UniProtKB-KW"/>
</dbReference>
<proteinExistence type="inferred from homology"/>
<dbReference type="InterPro" id="IPR032466">
    <property type="entry name" value="Metal_Hydrolase"/>
</dbReference>
<accession>A0A4Q9DX09</accession>
<feature type="active site" description="Proton donor/acceptor" evidence="10">
    <location>
        <position position="286"/>
    </location>
</feature>
<dbReference type="GO" id="GO:0008448">
    <property type="term" value="F:N-acetylglucosamine-6-phosphate deacetylase activity"/>
    <property type="evidence" value="ECO:0007669"/>
    <property type="project" value="UniProtKB-EC"/>
</dbReference>
<evidence type="ECO:0000256" key="1">
    <source>
        <dbReference type="ARBA" id="ARBA00010716"/>
    </source>
</evidence>
<evidence type="ECO:0000256" key="5">
    <source>
        <dbReference type="ARBA" id="ARBA00022801"/>
    </source>
</evidence>
<feature type="binding site" evidence="11">
    <location>
        <begin position="231"/>
        <end position="232"/>
    </location>
    <ligand>
        <name>substrate</name>
    </ligand>
</feature>
<evidence type="ECO:0000256" key="6">
    <source>
        <dbReference type="ARBA" id="ARBA00023277"/>
    </source>
</evidence>
<dbReference type="SUPFAM" id="SSF51338">
    <property type="entry name" value="Composite domain of metallo-dependent hydrolases"/>
    <property type="match status" value="1"/>
</dbReference>
<evidence type="ECO:0000313" key="15">
    <source>
        <dbReference type="Proteomes" id="UP000293142"/>
    </source>
</evidence>
<dbReference type="RefSeq" id="WP_131012786.1">
    <property type="nucleotide sequence ID" value="NZ_SIRE01000005.1"/>
</dbReference>
<dbReference type="InterPro" id="IPR003764">
    <property type="entry name" value="GlcNAc_6-P_deAcase"/>
</dbReference>
<comment type="catalytic activity">
    <reaction evidence="7">
        <text>N-acetyl-D-glucosamine 6-phosphate + H2O = D-glucosamine 6-phosphate + acetate</text>
        <dbReference type="Rhea" id="RHEA:22936"/>
        <dbReference type="ChEBI" id="CHEBI:15377"/>
        <dbReference type="ChEBI" id="CHEBI:30089"/>
        <dbReference type="ChEBI" id="CHEBI:57513"/>
        <dbReference type="ChEBI" id="CHEBI:58725"/>
        <dbReference type="EC" id="3.5.1.25"/>
    </reaction>
</comment>
<feature type="binding site" evidence="11">
    <location>
        <position position="239"/>
    </location>
    <ligand>
        <name>substrate</name>
    </ligand>
</feature>
<evidence type="ECO:0000313" key="14">
    <source>
        <dbReference type="EMBL" id="TBL80372.1"/>
    </source>
</evidence>
<dbReference type="CDD" id="cd00854">
    <property type="entry name" value="NagA"/>
    <property type="match status" value="1"/>
</dbReference>
<dbReference type="EC" id="3.5.1.25" evidence="2"/>
<feature type="domain" description="Amidohydrolase-related" evidence="13">
    <location>
        <begin position="62"/>
        <end position="391"/>
    </location>
</feature>
<dbReference type="PANTHER" id="PTHR11113">
    <property type="entry name" value="N-ACETYLGLUCOSAMINE-6-PHOSPHATE DEACETYLASE"/>
    <property type="match status" value="1"/>
</dbReference>
<evidence type="ECO:0000256" key="11">
    <source>
        <dbReference type="PIRSR" id="PIRSR038994-2"/>
    </source>
</evidence>
<evidence type="ECO:0000256" key="12">
    <source>
        <dbReference type="PIRSR" id="PIRSR038994-3"/>
    </source>
</evidence>
<feature type="binding site" evidence="11">
    <location>
        <position position="152"/>
    </location>
    <ligand>
        <name>substrate</name>
    </ligand>
</feature>
<dbReference type="EMBL" id="SIRE01000005">
    <property type="protein sequence ID" value="TBL80372.1"/>
    <property type="molecule type" value="Genomic_DNA"/>
</dbReference>
<gene>
    <name evidence="14" type="primary">nagA</name>
    <name evidence="14" type="ORF">EYB31_08120</name>
</gene>
<keyword evidence="6 9" id="KW-0119">Carbohydrate metabolism</keyword>
<dbReference type="Proteomes" id="UP000293142">
    <property type="component" value="Unassembled WGS sequence"/>
</dbReference>
<dbReference type="AlphaFoldDB" id="A0A4Q9DX09"/>
<dbReference type="OrthoDB" id="9776488at2"/>
<dbReference type="Gene3D" id="3.20.20.140">
    <property type="entry name" value="Metal-dependent hydrolases"/>
    <property type="match status" value="1"/>
</dbReference>
<comment type="pathway">
    <text evidence="8">Amino-sugar metabolism; N-acetylneuraminate degradation; D-fructose 6-phosphate from N-acetylneuraminate: step 4/5.</text>
</comment>
<dbReference type="InterPro" id="IPR011059">
    <property type="entry name" value="Metal-dep_hydrolase_composite"/>
</dbReference>
<dbReference type="Pfam" id="PF01979">
    <property type="entry name" value="Amidohydro_1"/>
    <property type="match status" value="1"/>
</dbReference>
<sequence length="394" mass="41715">MKSTLIEHVNIVTPDGILENGWMLLQDGNIAQIGAAGPARQQLEVDPSAAPDLERIDGEGGYALPGFIDIHVHGGYGHDFMDADRDELNVITRFHSSHGTTTMLATTVTAPKSGIDNVLERVSRYRSEPMPYAQLAGVHLEGPFISAKWPGAQNSSHISAPNLDWLDEWVNKYPGLIKMQTLAPETDGALPYIAALKANGIVAACGHTDALYEQLEAAVEQGLSHAVHTFNAMRPLHHREPGTVGGVLTDDRITAEVIADGHHVHPVGIGLIAKMKGAANTVLITDAISAVGLGDGPYELGGLAVIVQDGVARLADGSSLAGSTLTMIGALQFAVRRVGIPLEQASRMASGNPARVIGIDDVTGSLTAGKQADVLLLDRQLELKQVWVHGRKLG</sequence>
<dbReference type="InterPro" id="IPR006680">
    <property type="entry name" value="Amidohydro-rel"/>
</dbReference>
<dbReference type="PANTHER" id="PTHR11113:SF14">
    <property type="entry name" value="N-ACETYLGLUCOSAMINE-6-PHOSPHATE DEACETYLASE"/>
    <property type="match status" value="1"/>
</dbReference>
<dbReference type="SUPFAM" id="SSF51556">
    <property type="entry name" value="Metallo-dependent hydrolases"/>
    <property type="match status" value="1"/>
</dbReference>
<comment type="caution">
    <text evidence="14">The sequence shown here is derived from an EMBL/GenBank/DDBJ whole genome shotgun (WGS) entry which is preliminary data.</text>
</comment>
<feature type="binding site" evidence="12">
    <location>
        <position position="228"/>
    </location>
    <ligand>
        <name>Zn(2+)</name>
        <dbReference type="ChEBI" id="CHEBI:29105"/>
    </ligand>
</feature>
<evidence type="ECO:0000256" key="9">
    <source>
        <dbReference type="PIRNR" id="PIRNR038994"/>
    </source>
</evidence>
<keyword evidence="4 12" id="KW-0479">Metal-binding</keyword>
<keyword evidence="5 9" id="KW-0378">Hydrolase</keyword>
<dbReference type="Gene3D" id="2.30.40.10">
    <property type="entry name" value="Urease, subunit C, domain 1"/>
    <property type="match status" value="1"/>
</dbReference>
<dbReference type="PIRSF" id="PIRSF038994">
    <property type="entry name" value="NagA"/>
    <property type="match status" value="1"/>
</dbReference>
<dbReference type="GO" id="GO:0006046">
    <property type="term" value="P:N-acetylglucosamine catabolic process"/>
    <property type="evidence" value="ECO:0007669"/>
    <property type="project" value="TreeGrafter"/>
</dbReference>
<feature type="binding site" evidence="11">
    <location>
        <position position="263"/>
    </location>
    <ligand>
        <name>substrate</name>
    </ligand>
</feature>